<name>A0A0L8IH84_OCTBM</name>
<dbReference type="EMBL" id="KQ415809">
    <property type="protein sequence ID" value="KOG00374.1"/>
    <property type="molecule type" value="Genomic_DNA"/>
</dbReference>
<organism evidence="2">
    <name type="scientific">Octopus bimaculoides</name>
    <name type="common">California two-spotted octopus</name>
    <dbReference type="NCBI Taxonomy" id="37653"/>
    <lineage>
        <taxon>Eukaryota</taxon>
        <taxon>Metazoa</taxon>
        <taxon>Spiralia</taxon>
        <taxon>Lophotrochozoa</taxon>
        <taxon>Mollusca</taxon>
        <taxon>Cephalopoda</taxon>
        <taxon>Coleoidea</taxon>
        <taxon>Octopodiformes</taxon>
        <taxon>Octopoda</taxon>
        <taxon>Incirrata</taxon>
        <taxon>Octopodidae</taxon>
        <taxon>Octopus</taxon>
    </lineage>
</organism>
<sequence length="85" mass="9910">MAYGLPLSLTNYFFYIIYMASLSCFALKNKMIEKDKMTEMNTTYLTNEPNYANHENYFLCIIILAYSFINIVCEIVQLIQQVGIV</sequence>
<feature type="transmembrane region" description="Helical" evidence="1">
    <location>
        <begin position="12"/>
        <end position="27"/>
    </location>
</feature>
<dbReference type="AlphaFoldDB" id="A0A0L8IH84"/>
<evidence type="ECO:0000256" key="1">
    <source>
        <dbReference type="SAM" id="Phobius"/>
    </source>
</evidence>
<keyword evidence="1" id="KW-0472">Membrane</keyword>
<accession>A0A0L8IH84</accession>
<reference evidence="2" key="1">
    <citation type="submission" date="2015-07" db="EMBL/GenBank/DDBJ databases">
        <title>MeaNS - Measles Nucleotide Surveillance Program.</title>
        <authorList>
            <person name="Tran T."/>
            <person name="Druce J."/>
        </authorList>
    </citation>
    <scope>NUCLEOTIDE SEQUENCE</scope>
    <source>
        <strain evidence="2">UCB-OBI-ISO-001</strain>
        <tissue evidence="2">Gonad</tissue>
    </source>
</reference>
<gene>
    <name evidence="2" type="ORF">OCBIM_22004853mg</name>
</gene>
<protein>
    <submittedName>
        <fullName evidence="2">Uncharacterized protein</fullName>
    </submittedName>
</protein>
<dbReference type="OrthoDB" id="1661883at2759"/>
<keyword evidence="1" id="KW-1133">Transmembrane helix</keyword>
<evidence type="ECO:0000313" key="2">
    <source>
        <dbReference type="EMBL" id="KOG00374.1"/>
    </source>
</evidence>
<feature type="transmembrane region" description="Helical" evidence="1">
    <location>
        <begin position="57"/>
        <end position="79"/>
    </location>
</feature>
<proteinExistence type="predicted"/>
<keyword evidence="1" id="KW-0812">Transmembrane</keyword>